<comment type="caution">
    <text evidence="2">The sequence shown here is derived from an EMBL/GenBank/DDBJ whole genome shotgun (WGS) entry which is preliminary data.</text>
</comment>
<dbReference type="AlphaFoldDB" id="A0A100WSU1"/>
<accession>A0A100WSU1</accession>
<evidence type="ECO:0000313" key="3">
    <source>
        <dbReference type="Proteomes" id="UP000069705"/>
    </source>
</evidence>
<dbReference type="Gene3D" id="2.60.120.260">
    <property type="entry name" value="Galactose-binding domain-like"/>
    <property type="match status" value="1"/>
</dbReference>
<dbReference type="Pfam" id="PF23918">
    <property type="entry name" value="DUF7257"/>
    <property type="match status" value="1"/>
</dbReference>
<gene>
    <name evidence="2" type="ORF">RMCFA_3581</name>
</gene>
<reference evidence="3" key="2">
    <citation type="submission" date="2016-02" db="EMBL/GenBank/DDBJ databases">
        <title>Draft genome sequence of five rapidly growing Mycobacterium species.</title>
        <authorList>
            <person name="Katahira K."/>
            <person name="Gotou Y."/>
            <person name="Iida K."/>
            <person name="Ogura Y."/>
            <person name="Hayashi T."/>
        </authorList>
    </citation>
    <scope>NUCLEOTIDE SEQUENCE [LARGE SCALE GENOMIC DNA]</scope>
    <source>
        <strain evidence="3">JCM6368</strain>
    </source>
</reference>
<evidence type="ECO:0000313" key="2">
    <source>
        <dbReference type="EMBL" id="GAT03469.1"/>
    </source>
</evidence>
<sequence length="634" mass="66910">MTTPSGRPGFSVIDRFGITGDDGSVPDLVNRTQEVITGILKERIKGSPGWNNSTADVWANLRRGIPLDHALLEVIANRLTGGLVTFPTKQDAIMALQKVPLLGDIVELLTGIEDGDENDLGTWALNIRRFLGDIDLTDPDFNVAESAKQFITLVLMPLNMLLGPHSALNAANLFGWIPQIDLSSIGQFSPNLLSEGGFDDPVTVKPNTGYVWDGTHGHKANGCASLTANGGDYVLLSEVIPVTPGQTILAGASAEYESATGGANSVLVELVSCVEDESEESGYAKVSTVQLGSLTPSGTAPDWTVLSNDSSRYNVPTSGVDGVALQVHVTPDALTGTIRFDDAFIKKTQKLPIPFVDQLQSTLQQAAARVQAIIDRIINAFQNLGELIDIDLDPDGILDAIFGIFDTGLGARTKAAALEARIRQLESAANSVVLDFAGNTSTTLTGWTVTSSGGGAGSMGLDGKGNLVWKASGVGNRTQIGRYDGGALTVDNGRLEWILSSSPQSYIFDDAWTYVCFRMQDTSNYTRIRSGFGEIRIQAVVGGAVTNIGAPWAGNPKAGDQFALDFGESAGANKRHFVLSRNGAPIIDVTDTGAVSLVGASNRKIGAGMETGNRLVFFQNIPAGLGVLTASEVL</sequence>
<name>A0A100WSU1_MYCFO</name>
<dbReference type="Proteomes" id="UP000069705">
    <property type="component" value="Unassembled WGS sequence"/>
</dbReference>
<proteinExistence type="predicted"/>
<organism evidence="2 3">
    <name type="scientific">Mycolicibacterium fortuitum subsp. acetamidolyticum</name>
    <dbReference type="NCBI Taxonomy" id="144550"/>
    <lineage>
        <taxon>Bacteria</taxon>
        <taxon>Bacillati</taxon>
        <taxon>Actinomycetota</taxon>
        <taxon>Actinomycetes</taxon>
        <taxon>Mycobacteriales</taxon>
        <taxon>Mycobacteriaceae</taxon>
        <taxon>Mycolicibacterium</taxon>
    </lineage>
</organism>
<dbReference type="RefSeq" id="WP_061264151.1">
    <property type="nucleotide sequence ID" value="NZ_BCSZ01000033.1"/>
</dbReference>
<evidence type="ECO:0000259" key="1">
    <source>
        <dbReference type="Pfam" id="PF23918"/>
    </source>
</evidence>
<protein>
    <submittedName>
        <fullName evidence="2">Putative structural protein</fullName>
    </submittedName>
</protein>
<feature type="domain" description="DUF7257" evidence="1">
    <location>
        <begin position="433"/>
        <end position="625"/>
    </location>
</feature>
<dbReference type="InterPro" id="IPR055681">
    <property type="entry name" value="DUF7257"/>
</dbReference>
<dbReference type="EMBL" id="BCSZ01000033">
    <property type="protein sequence ID" value="GAT03469.1"/>
    <property type="molecule type" value="Genomic_DNA"/>
</dbReference>
<reference evidence="2 3" key="1">
    <citation type="journal article" date="2016" name="Genome Announc.">
        <title>Draft Genome Sequences of Five Rapidly Growing Mycobacterium Species, M. thermoresistibile, M. fortuitum subsp. acetamidolyticum, M. canariasense, M. brisbanense, and M. novocastrense.</title>
        <authorList>
            <person name="Katahira K."/>
            <person name="Ogura Y."/>
            <person name="Gotoh Y."/>
            <person name="Hayashi T."/>
        </authorList>
    </citation>
    <scope>NUCLEOTIDE SEQUENCE [LARGE SCALE GENOMIC DNA]</scope>
    <source>
        <strain evidence="2 3">JCM6368</strain>
    </source>
</reference>